<dbReference type="RefSeq" id="WP_102755189.1">
    <property type="nucleotide sequence ID" value="NZ_CP025791.1"/>
</dbReference>
<evidence type="ECO:0000313" key="2">
    <source>
        <dbReference type="EMBL" id="AUP78534.1"/>
    </source>
</evidence>
<dbReference type="Pfam" id="PF06439">
    <property type="entry name" value="3keto-disac_hyd"/>
    <property type="match status" value="2"/>
</dbReference>
<feature type="domain" description="3-keto-alpha-glucoside-1,2-lyase/3-keto-2-hydroxy-glucal hydratase" evidence="1">
    <location>
        <begin position="56"/>
        <end position="241"/>
    </location>
</feature>
<proteinExistence type="predicted"/>
<keyword evidence="3" id="KW-1185">Reference proteome</keyword>
<reference evidence="2 3" key="1">
    <citation type="submission" date="2018-01" db="EMBL/GenBank/DDBJ databases">
        <title>Complete genome sequence of Flavivirga eckloniae ECD14 isolated from seaweed Ecklonia cava.</title>
        <authorList>
            <person name="Lee J.H."/>
            <person name="Baik K.S."/>
            <person name="Seong C.N."/>
        </authorList>
    </citation>
    <scope>NUCLEOTIDE SEQUENCE [LARGE SCALE GENOMIC DNA]</scope>
    <source>
        <strain evidence="2 3">ECD14</strain>
    </source>
</reference>
<dbReference type="EMBL" id="CP025791">
    <property type="protein sequence ID" value="AUP78534.1"/>
    <property type="molecule type" value="Genomic_DNA"/>
</dbReference>
<evidence type="ECO:0000259" key="1">
    <source>
        <dbReference type="Pfam" id="PF06439"/>
    </source>
</evidence>
<dbReference type="Gene3D" id="2.60.120.560">
    <property type="entry name" value="Exo-inulinase, domain 1"/>
    <property type="match status" value="2"/>
</dbReference>
<feature type="domain" description="3-keto-alpha-glucoside-1,2-lyase/3-keto-2-hydroxy-glucal hydratase" evidence="1">
    <location>
        <begin position="256"/>
        <end position="467"/>
    </location>
</feature>
<dbReference type="InterPro" id="IPR010496">
    <property type="entry name" value="AL/BT2_dom"/>
</dbReference>
<name>A0A2K9PNA1_9FLAO</name>
<evidence type="ECO:0000313" key="3">
    <source>
        <dbReference type="Proteomes" id="UP000235826"/>
    </source>
</evidence>
<dbReference type="AlphaFoldDB" id="A0A2K9PNA1"/>
<organism evidence="2 3">
    <name type="scientific">Flavivirga eckloniae</name>
    <dbReference type="NCBI Taxonomy" id="1803846"/>
    <lineage>
        <taxon>Bacteria</taxon>
        <taxon>Pseudomonadati</taxon>
        <taxon>Bacteroidota</taxon>
        <taxon>Flavobacteriia</taxon>
        <taxon>Flavobacteriales</taxon>
        <taxon>Flavobacteriaceae</taxon>
        <taxon>Flavivirga</taxon>
    </lineage>
</organism>
<dbReference type="OrthoDB" id="176168at2"/>
<protein>
    <recommendedName>
        <fullName evidence="1">3-keto-alpha-glucoside-1,2-lyase/3-keto-2-hydroxy-glucal hydratase domain-containing protein</fullName>
    </recommendedName>
</protein>
<gene>
    <name evidence="2" type="ORF">C1H87_07345</name>
</gene>
<dbReference type="GO" id="GO:0016787">
    <property type="term" value="F:hydrolase activity"/>
    <property type="evidence" value="ECO:0007669"/>
    <property type="project" value="InterPro"/>
</dbReference>
<dbReference type="KEGG" id="fek:C1H87_07345"/>
<sequence length="471" mass="53724">MKNRLLTILLLVLPIISSAQGLKREYLKDQIHDDNRTRPLHVIPSGGNYMAPPSDAIILFDGTNTDAWEGNFTIIDSTHMAAAEGGLKSKQAFGDMQLHVEWRINDALKVNGQMGGNSGIFLMGLYEVQVLENFLNETYADGQAGAVYGQFPPLVNASAPQGNWNSYDIFFKAPIYKNGKVVKKAAVTVLFNGVIVQFNQEFEGPTKYKKVTSYPENHPKKAPLSLQYHGDPVEYRNIWVRDIAVTEEDTSKKKLEWINLFEEGKEGIDYVTTSRDKDPNAQQHFKVVDNRIEVLYDWVGEEAPFALISTKKTFSSFNMELEYKWGERKFAPRKEVKRDAGILFHVHNEVVVWPSSIECQIQEEDTGDLWVIKGPKVTVVEKNGNHKVIDTKVENYKSHRRYDLFEVEGWNHVRVEVRGSESARFYVNGHLVNEVLNMTDREGKKLKEGFISLQAEGAEIIYRNIRLQEVH</sequence>
<accession>A0A2K9PNA1</accession>
<dbReference type="Proteomes" id="UP000235826">
    <property type="component" value="Chromosome"/>
</dbReference>